<comment type="caution">
    <text evidence="2">The sequence shown here is derived from an EMBL/GenBank/DDBJ whole genome shotgun (WGS) entry which is preliminary data.</text>
</comment>
<dbReference type="PANTHER" id="PTHR46769:SF3">
    <property type="entry name" value="FIBROCYSTIN-L"/>
    <property type="match status" value="1"/>
</dbReference>
<evidence type="ECO:0000313" key="3">
    <source>
        <dbReference type="Proteomes" id="UP001159641"/>
    </source>
</evidence>
<dbReference type="EMBL" id="JAIQCJ010002027">
    <property type="protein sequence ID" value="KAJ8785080.1"/>
    <property type="molecule type" value="Genomic_DNA"/>
</dbReference>
<accession>A0AB34H2G4</accession>
<proteinExistence type="predicted"/>
<reference evidence="2 3" key="1">
    <citation type="submission" date="2022-11" db="EMBL/GenBank/DDBJ databases">
        <title>Whole genome sequence of Eschrichtius robustus ER-17-0199.</title>
        <authorList>
            <person name="Bruniche-Olsen A."/>
            <person name="Black A.N."/>
            <person name="Fields C.J."/>
            <person name="Walden K."/>
            <person name="Dewoody J.A."/>
        </authorList>
    </citation>
    <scope>NUCLEOTIDE SEQUENCE [LARGE SCALE GENOMIC DNA]</scope>
    <source>
        <strain evidence="2">ER-17-0199</strain>
        <tissue evidence="2">Blubber</tissue>
    </source>
</reference>
<gene>
    <name evidence="2" type="ORF">J1605_007636</name>
</gene>
<evidence type="ECO:0000313" key="2">
    <source>
        <dbReference type="EMBL" id="KAJ8785080.1"/>
    </source>
</evidence>
<dbReference type="InterPro" id="IPR052387">
    <property type="entry name" value="Fibrocystin"/>
</dbReference>
<dbReference type="SUPFAM" id="SSF56988">
    <property type="entry name" value="Anthrax protective antigen"/>
    <property type="match status" value="1"/>
</dbReference>
<protein>
    <submittedName>
        <fullName evidence="2">Uncharacterized protein</fullName>
    </submittedName>
</protein>
<dbReference type="AlphaFoldDB" id="A0AB34H2G4"/>
<dbReference type="Proteomes" id="UP001159641">
    <property type="component" value="Unassembled WGS sequence"/>
</dbReference>
<dbReference type="PANTHER" id="PTHR46769">
    <property type="entry name" value="POLYCYSTIC KIDNEY AND HEPATIC DISEASE 1 (AUTOSOMAL RECESSIVE)-LIKE 1"/>
    <property type="match status" value="1"/>
</dbReference>
<sequence length="268" mass="30895">MEQDTFVARFSGFLVAPDSDVYRFYIKGDDRYAIYFSQTGLPEDKEYRLSAFVDVGLYQYRNVYTEQQTEDAVNEEQVIKSQSTIVEEVQVITLENWETTNATNEVQKIMVTGPCVEANLCSFYQYRLTYNMEKTGDFNLLSYEVFEGNNVTLAITEQTKGKPSLDTFTLNWDGITSRPLTLQSSEAEFQAAVEEMVSAKCPPQIANFEEGFVVKYFRDYETDFNLLCLAYKGFLANYIGLKFQYQDTSKITRSTDTQFTYNFAYGNK</sequence>
<keyword evidence="3" id="KW-1185">Reference proteome</keyword>
<organism evidence="2 3">
    <name type="scientific">Eschrichtius robustus</name>
    <name type="common">California gray whale</name>
    <name type="synonym">Eschrichtius gibbosus</name>
    <dbReference type="NCBI Taxonomy" id="9764"/>
    <lineage>
        <taxon>Eukaryota</taxon>
        <taxon>Metazoa</taxon>
        <taxon>Chordata</taxon>
        <taxon>Craniata</taxon>
        <taxon>Vertebrata</taxon>
        <taxon>Euteleostomi</taxon>
        <taxon>Mammalia</taxon>
        <taxon>Eutheria</taxon>
        <taxon>Laurasiatheria</taxon>
        <taxon>Artiodactyla</taxon>
        <taxon>Whippomorpha</taxon>
        <taxon>Cetacea</taxon>
        <taxon>Mysticeti</taxon>
        <taxon>Eschrichtiidae</taxon>
        <taxon>Eschrichtius</taxon>
    </lineage>
</organism>
<keyword evidence="1" id="KW-0732">Signal</keyword>
<name>A0AB34H2G4_ESCRO</name>
<evidence type="ECO:0000256" key="1">
    <source>
        <dbReference type="ARBA" id="ARBA00022729"/>
    </source>
</evidence>